<protein>
    <submittedName>
        <fullName evidence="1">Uncharacterized protein</fullName>
    </submittedName>
</protein>
<proteinExistence type="predicted"/>
<accession>A0A6I2M899</accession>
<reference evidence="1 2" key="1">
    <citation type="submission" date="2019-11" db="EMBL/GenBank/DDBJ databases">
        <title>Bacillus idriensis genome.</title>
        <authorList>
            <person name="Konopka E.N."/>
            <person name="Newman J.D."/>
        </authorList>
    </citation>
    <scope>NUCLEOTIDE SEQUENCE [LARGE SCALE GENOMIC DNA]</scope>
    <source>
        <strain evidence="1 2">DSM 19097</strain>
    </source>
</reference>
<dbReference type="EMBL" id="WKKF01000002">
    <property type="protein sequence ID" value="MRX54338.1"/>
    <property type="molecule type" value="Genomic_DNA"/>
</dbReference>
<evidence type="ECO:0000313" key="1">
    <source>
        <dbReference type="EMBL" id="MRX54338.1"/>
    </source>
</evidence>
<dbReference type="AlphaFoldDB" id="A0A6I2M899"/>
<dbReference type="Proteomes" id="UP000441585">
    <property type="component" value="Unassembled WGS sequence"/>
</dbReference>
<name>A0A6I2M899_9BACI</name>
<dbReference type="RefSeq" id="WP_154318532.1">
    <property type="nucleotide sequence ID" value="NZ_CAJGAA010000002.1"/>
</dbReference>
<sequence length="102" mass="12131">MDNKELEVLLKEHDDLGELKSSYDFFIDRIRAEQNLIKNIMENVYYWKTGEGKKAFLSELEDYNYQYTMKIIQLESTYHDIGQAQKNIRSKINTKLSNGPKF</sequence>
<keyword evidence="2" id="KW-1185">Reference proteome</keyword>
<comment type="caution">
    <text evidence="1">The sequence shown here is derived from an EMBL/GenBank/DDBJ whole genome shotgun (WGS) entry which is preliminary data.</text>
</comment>
<organism evidence="1 2">
    <name type="scientific">Metabacillus idriensis</name>
    <dbReference type="NCBI Taxonomy" id="324768"/>
    <lineage>
        <taxon>Bacteria</taxon>
        <taxon>Bacillati</taxon>
        <taxon>Bacillota</taxon>
        <taxon>Bacilli</taxon>
        <taxon>Bacillales</taxon>
        <taxon>Bacillaceae</taxon>
        <taxon>Metabacillus</taxon>
    </lineage>
</organism>
<evidence type="ECO:0000313" key="2">
    <source>
        <dbReference type="Proteomes" id="UP000441585"/>
    </source>
</evidence>
<gene>
    <name evidence="1" type="ORF">GJU41_10165</name>
</gene>